<dbReference type="RefSeq" id="WP_160496919.1">
    <property type="nucleotide sequence ID" value="NZ_WUBI01000001.1"/>
</dbReference>
<evidence type="ECO:0000256" key="7">
    <source>
        <dbReference type="SAM" id="Phobius"/>
    </source>
</evidence>
<comment type="subcellular location">
    <subcellularLocation>
        <location evidence="1">Cell membrane</location>
        <topology evidence="1">Multi-pass membrane protein</topology>
    </subcellularLocation>
</comment>
<dbReference type="EMBL" id="WUBI01000001">
    <property type="protein sequence ID" value="MWV43410.1"/>
    <property type="molecule type" value="Genomic_DNA"/>
</dbReference>
<comment type="similarity">
    <text evidence="2">Belongs to the DoxX family.</text>
</comment>
<keyword evidence="9" id="KW-1185">Reference proteome</keyword>
<feature type="transmembrane region" description="Helical" evidence="7">
    <location>
        <begin position="49"/>
        <end position="68"/>
    </location>
</feature>
<dbReference type="PANTHER" id="PTHR33452:SF10">
    <property type="entry name" value="OXIDOREDUCTASE MHQP-RELATED"/>
    <property type="match status" value="1"/>
</dbReference>
<organism evidence="8 9">
    <name type="scientific">Paenibacillus dendrobii</name>
    <dbReference type="NCBI Taxonomy" id="2691084"/>
    <lineage>
        <taxon>Bacteria</taxon>
        <taxon>Bacillati</taxon>
        <taxon>Bacillota</taxon>
        <taxon>Bacilli</taxon>
        <taxon>Bacillales</taxon>
        <taxon>Paenibacillaceae</taxon>
        <taxon>Paenibacillus</taxon>
    </lineage>
</organism>
<protein>
    <submittedName>
        <fullName evidence="8">DoxX family membrane protein</fullName>
    </submittedName>
</protein>
<dbReference type="GO" id="GO:0005886">
    <property type="term" value="C:plasma membrane"/>
    <property type="evidence" value="ECO:0007669"/>
    <property type="project" value="UniProtKB-SubCell"/>
</dbReference>
<keyword evidence="4 7" id="KW-0812">Transmembrane</keyword>
<evidence type="ECO:0000256" key="5">
    <source>
        <dbReference type="ARBA" id="ARBA00022989"/>
    </source>
</evidence>
<evidence type="ECO:0000313" key="9">
    <source>
        <dbReference type="Proteomes" id="UP000460318"/>
    </source>
</evidence>
<name>A0A7X3IIW4_9BACL</name>
<evidence type="ECO:0000256" key="3">
    <source>
        <dbReference type="ARBA" id="ARBA00022475"/>
    </source>
</evidence>
<comment type="caution">
    <text evidence="8">The sequence shown here is derived from an EMBL/GenBank/DDBJ whole genome shotgun (WGS) entry which is preliminary data.</text>
</comment>
<evidence type="ECO:0000256" key="6">
    <source>
        <dbReference type="ARBA" id="ARBA00023136"/>
    </source>
</evidence>
<proteinExistence type="inferred from homology"/>
<evidence type="ECO:0000313" key="8">
    <source>
        <dbReference type="EMBL" id="MWV43410.1"/>
    </source>
</evidence>
<dbReference type="Proteomes" id="UP000460318">
    <property type="component" value="Unassembled WGS sequence"/>
</dbReference>
<dbReference type="InterPro" id="IPR032808">
    <property type="entry name" value="DoxX"/>
</dbReference>
<keyword evidence="6 7" id="KW-0472">Membrane</keyword>
<feature type="transmembrane region" description="Helical" evidence="7">
    <location>
        <begin position="75"/>
        <end position="94"/>
    </location>
</feature>
<evidence type="ECO:0000256" key="2">
    <source>
        <dbReference type="ARBA" id="ARBA00006679"/>
    </source>
</evidence>
<dbReference type="AlphaFoldDB" id="A0A7X3IIW4"/>
<keyword evidence="3" id="KW-1003">Cell membrane</keyword>
<dbReference type="PANTHER" id="PTHR33452">
    <property type="entry name" value="OXIDOREDUCTASE CATD-RELATED"/>
    <property type="match status" value="1"/>
</dbReference>
<sequence length="128" mass="13156">MVGFGLLIIRLIVGLTFAGHGAQKLFGWFGGPGIKGTAGWLGSMNVKPALPAAIVTGLFELLGGLLFAAGVWTPVAALMIALTMIGAIVTVHGKNGFWATANGFEYNLILIAVVVGVAFTGPGAYHLF</sequence>
<dbReference type="InterPro" id="IPR051907">
    <property type="entry name" value="DoxX-like_oxidoreductase"/>
</dbReference>
<evidence type="ECO:0000256" key="4">
    <source>
        <dbReference type="ARBA" id="ARBA00022692"/>
    </source>
</evidence>
<feature type="transmembrane region" description="Helical" evidence="7">
    <location>
        <begin position="106"/>
        <end position="127"/>
    </location>
</feature>
<dbReference type="Pfam" id="PF07681">
    <property type="entry name" value="DoxX"/>
    <property type="match status" value="1"/>
</dbReference>
<keyword evidence="5 7" id="KW-1133">Transmembrane helix</keyword>
<gene>
    <name evidence="8" type="ORF">GRF59_07165</name>
</gene>
<reference evidence="8 9" key="1">
    <citation type="submission" date="2019-12" db="EMBL/GenBank/DDBJ databases">
        <title>Paenibacillus sp. nov., an endophytic bacterium isolated from the stem of Dendrobium.</title>
        <authorList>
            <person name="Zhao R."/>
        </authorList>
    </citation>
    <scope>NUCLEOTIDE SEQUENCE [LARGE SCALE GENOMIC DNA]</scope>
    <source>
        <strain evidence="8 9">HJL G12</strain>
    </source>
</reference>
<evidence type="ECO:0000256" key="1">
    <source>
        <dbReference type="ARBA" id="ARBA00004651"/>
    </source>
</evidence>
<accession>A0A7X3IIW4</accession>